<dbReference type="InterPro" id="IPR041492">
    <property type="entry name" value="HAD_2"/>
</dbReference>
<dbReference type="EMBL" id="CAFAAQ010000249">
    <property type="protein sequence ID" value="CAB4824432.1"/>
    <property type="molecule type" value="Genomic_DNA"/>
</dbReference>
<dbReference type="NCBIfam" id="TIGR01509">
    <property type="entry name" value="HAD-SF-IA-v3"/>
    <property type="match status" value="1"/>
</dbReference>
<evidence type="ECO:0000313" key="4">
    <source>
        <dbReference type="EMBL" id="CAB5063740.1"/>
    </source>
</evidence>
<protein>
    <submittedName>
        <fullName evidence="3">Unannotated protein</fullName>
    </submittedName>
</protein>
<dbReference type="InterPro" id="IPR036412">
    <property type="entry name" value="HAD-like_sf"/>
</dbReference>
<evidence type="ECO:0000313" key="3">
    <source>
        <dbReference type="EMBL" id="CAB5035564.1"/>
    </source>
</evidence>
<reference evidence="3" key="1">
    <citation type="submission" date="2020-05" db="EMBL/GenBank/DDBJ databases">
        <authorList>
            <person name="Chiriac C."/>
            <person name="Salcher M."/>
            <person name="Ghai R."/>
            <person name="Kavagutti S V."/>
        </authorList>
    </citation>
    <scope>NUCLEOTIDE SEQUENCE</scope>
</reference>
<sequence length="228" mass="23809">MMLLPAAVLWDLDGTLVDSEPYWAAAEHKLAQAHGFEWTEQDELSLVGNALPVSGAALQARGIDLSVSEIVEIMVKSVVADIGTAVPWQPGSLELLAALMSAEVPCALVTMSYQAIADQIVSSVPAGTFQAVVSGDNVTHGKPHPEPYLLAAERLGVDISRSVAIEDSLTGLASAHSAGARVLAVQRKVQIPAAADRSRVAELVSLSVEDLSRIAAGECIDRLAEPAG</sequence>
<gene>
    <name evidence="1" type="ORF">UFOPK3046_01920</name>
    <name evidence="2" type="ORF">UFOPK3914_00366</name>
    <name evidence="3" type="ORF">UFOPK4173_01128</name>
    <name evidence="4" type="ORF">UFOPK4354_00463</name>
</gene>
<dbReference type="GO" id="GO:0050308">
    <property type="term" value="F:sugar-phosphatase activity"/>
    <property type="evidence" value="ECO:0007669"/>
    <property type="project" value="TreeGrafter"/>
</dbReference>
<dbReference type="AlphaFoldDB" id="A0A6J7S2N6"/>
<dbReference type="SFLD" id="SFLDS00003">
    <property type="entry name" value="Haloacid_Dehalogenase"/>
    <property type="match status" value="1"/>
</dbReference>
<dbReference type="PANTHER" id="PTHR43481:SF4">
    <property type="entry name" value="GLYCEROL-1-PHOSPHATE PHOSPHOHYDROLASE 1-RELATED"/>
    <property type="match status" value="1"/>
</dbReference>
<dbReference type="PANTHER" id="PTHR43481">
    <property type="entry name" value="FRUCTOSE-1-PHOSPHATE PHOSPHATASE"/>
    <property type="match status" value="1"/>
</dbReference>
<evidence type="ECO:0000313" key="2">
    <source>
        <dbReference type="EMBL" id="CAB4970600.1"/>
    </source>
</evidence>
<dbReference type="CDD" id="cd07505">
    <property type="entry name" value="HAD_BPGM-like"/>
    <property type="match status" value="1"/>
</dbReference>
<dbReference type="PRINTS" id="PR00413">
    <property type="entry name" value="HADHALOGNASE"/>
</dbReference>
<dbReference type="Gene3D" id="1.10.150.240">
    <property type="entry name" value="Putative phosphatase, domain 2"/>
    <property type="match status" value="1"/>
</dbReference>
<dbReference type="InterPro" id="IPR023198">
    <property type="entry name" value="PGP-like_dom2"/>
</dbReference>
<dbReference type="EMBL" id="CAFBQW010000034">
    <property type="protein sequence ID" value="CAB5063740.1"/>
    <property type="molecule type" value="Genomic_DNA"/>
</dbReference>
<name>A0A6J7S2N6_9ZZZZ</name>
<accession>A0A6J7S2N6</accession>
<organism evidence="3">
    <name type="scientific">freshwater metagenome</name>
    <dbReference type="NCBI Taxonomy" id="449393"/>
    <lineage>
        <taxon>unclassified sequences</taxon>
        <taxon>metagenomes</taxon>
        <taxon>ecological metagenomes</taxon>
    </lineage>
</organism>
<evidence type="ECO:0000313" key="1">
    <source>
        <dbReference type="EMBL" id="CAB4824432.1"/>
    </source>
</evidence>
<dbReference type="EMBL" id="CAFBPW010000126">
    <property type="protein sequence ID" value="CAB5035564.1"/>
    <property type="molecule type" value="Genomic_DNA"/>
</dbReference>
<proteinExistence type="predicted"/>
<dbReference type="SFLD" id="SFLDG01129">
    <property type="entry name" value="C1.5:_HAD__Beta-PGM__Phosphata"/>
    <property type="match status" value="1"/>
</dbReference>
<dbReference type="Pfam" id="PF13419">
    <property type="entry name" value="HAD_2"/>
    <property type="match status" value="1"/>
</dbReference>
<dbReference type="EMBL" id="CAFBOG010000020">
    <property type="protein sequence ID" value="CAB4970600.1"/>
    <property type="molecule type" value="Genomic_DNA"/>
</dbReference>
<dbReference type="SUPFAM" id="SSF56784">
    <property type="entry name" value="HAD-like"/>
    <property type="match status" value="1"/>
</dbReference>
<dbReference type="InterPro" id="IPR051806">
    <property type="entry name" value="HAD-like_SPP"/>
</dbReference>
<dbReference type="InterPro" id="IPR023214">
    <property type="entry name" value="HAD_sf"/>
</dbReference>
<dbReference type="Gene3D" id="3.40.50.1000">
    <property type="entry name" value="HAD superfamily/HAD-like"/>
    <property type="match status" value="1"/>
</dbReference>
<dbReference type="InterPro" id="IPR006439">
    <property type="entry name" value="HAD-SF_hydro_IA"/>
</dbReference>